<dbReference type="SUPFAM" id="SSF111038">
    <property type="entry name" value="YjbQ-like"/>
    <property type="match status" value="1"/>
</dbReference>
<evidence type="ECO:0000313" key="3">
    <source>
        <dbReference type="Proteomes" id="UP000697995"/>
    </source>
</evidence>
<accession>A0ABS1D188</accession>
<dbReference type="InterPro" id="IPR001602">
    <property type="entry name" value="UPF0047_YjbQ-like"/>
</dbReference>
<evidence type="ECO:0000313" key="2">
    <source>
        <dbReference type="EMBL" id="MBK1660261.1"/>
    </source>
</evidence>
<dbReference type="Gene3D" id="2.60.120.460">
    <property type="entry name" value="YjbQ-like"/>
    <property type="match status" value="1"/>
</dbReference>
<evidence type="ECO:0008006" key="4">
    <source>
        <dbReference type="Google" id="ProtNLM"/>
    </source>
</evidence>
<sequence length="144" mass="16421">MEQRLHRIEIETRGRGLVAITDQVCGWAECQGFATGLLTIWCRHTSASLLVQENASPDVQADLEDFFRRLVPDSGNSRYRHEDEGPDDMPAHIRAALTQTQLSIPVADRRLVLGTWQGVYLYEHRTNPHRRELILHLIGEPSPK</sequence>
<dbReference type="PANTHER" id="PTHR30615">
    <property type="entry name" value="UNCHARACTERIZED PROTEIN YJBQ-RELATED"/>
    <property type="match status" value="1"/>
</dbReference>
<proteinExistence type="inferred from homology"/>
<dbReference type="PIRSF" id="PIRSF004681">
    <property type="entry name" value="UCP004681"/>
    <property type="match status" value="1"/>
</dbReference>
<organism evidence="2 3">
    <name type="scientific">Paracraurococcus ruber</name>
    <dbReference type="NCBI Taxonomy" id="77675"/>
    <lineage>
        <taxon>Bacteria</taxon>
        <taxon>Pseudomonadati</taxon>
        <taxon>Pseudomonadota</taxon>
        <taxon>Alphaproteobacteria</taxon>
        <taxon>Acetobacterales</taxon>
        <taxon>Roseomonadaceae</taxon>
        <taxon>Paracraurococcus</taxon>
    </lineage>
</organism>
<reference evidence="2 3" key="1">
    <citation type="journal article" date="2020" name="Microorganisms">
        <title>Osmotic Adaptation and Compatible Solute Biosynthesis of Phototrophic Bacteria as Revealed from Genome Analyses.</title>
        <authorList>
            <person name="Imhoff J.F."/>
            <person name="Rahn T."/>
            <person name="Kunzel S."/>
            <person name="Keller A."/>
            <person name="Neulinger S.C."/>
        </authorList>
    </citation>
    <scope>NUCLEOTIDE SEQUENCE [LARGE SCALE GENOMIC DNA]</scope>
    <source>
        <strain evidence="2 3">DSM 15382</strain>
    </source>
</reference>
<dbReference type="Proteomes" id="UP000697995">
    <property type="component" value="Unassembled WGS sequence"/>
</dbReference>
<comment type="caution">
    <text evidence="2">The sequence shown here is derived from an EMBL/GenBank/DDBJ whole genome shotgun (WGS) entry which is preliminary data.</text>
</comment>
<name>A0ABS1D188_9PROT</name>
<comment type="similarity">
    <text evidence="1">Belongs to the UPF0047 family.</text>
</comment>
<dbReference type="EMBL" id="NRSG01000160">
    <property type="protein sequence ID" value="MBK1660261.1"/>
    <property type="molecule type" value="Genomic_DNA"/>
</dbReference>
<dbReference type="Pfam" id="PF01894">
    <property type="entry name" value="YjbQ"/>
    <property type="match status" value="1"/>
</dbReference>
<keyword evidence="3" id="KW-1185">Reference proteome</keyword>
<evidence type="ECO:0000256" key="1">
    <source>
        <dbReference type="ARBA" id="ARBA00005534"/>
    </source>
</evidence>
<dbReference type="NCBIfam" id="TIGR00149">
    <property type="entry name" value="TIGR00149_YjbQ"/>
    <property type="match status" value="1"/>
</dbReference>
<dbReference type="PANTHER" id="PTHR30615:SF8">
    <property type="entry name" value="UPF0047 PROTEIN C4A8.02C"/>
    <property type="match status" value="1"/>
</dbReference>
<dbReference type="RefSeq" id="WP_133221743.1">
    <property type="nucleotide sequence ID" value="NZ_NRSG01000160.1"/>
</dbReference>
<dbReference type="InterPro" id="IPR035917">
    <property type="entry name" value="YjbQ-like_sf"/>
</dbReference>
<gene>
    <name evidence="2" type="ORF">CKO45_18685</name>
</gene>
<protein>
    <recommendedName>
        <fullName evidence="4">Secondary thiamine-phosphate synthase enzyme</fullName>
    </recommendedName>
</protein>